<keyword evidence="3" id="KW-1185">Reference proteome</keyword>
<reference evidence="2 3" key="1">
    <citation type="submission" date="2023-09" db="EMBL/GenBank/DDBJ databases">
        <authorList>
            <person name="Rey-Velasco X."/>
        </authorList>
    </citation>
    <scope>NUCLEOTIDE SEQUENCE [LARGE SCALE GENOMIC DNA]</scope>
    <source>
        <strain evidence="2 3">F394</strain>
    </source>
</reference>
<organism evidence="2 3">
    <name type="scientific">Rubrivirga litoralis</name>
    <dbReference type="NCBI Taxonomy" id="3075598"/>
    <lineage>
        <taxon>Bacteria</taxon>
        <taxon>Pseudomonadati</taxon>
        <taxon>Rhodothermota</taxon>
        <taxon>Rhodothermia</taxon>
        <taxon>Rhodothermales</taxon>
        <taxon>Rubricoccaceae</taxon>
        <taxon>Rubrivirga</taxon>
    </lineage>
</organism>
<dbReference type="InterPro" id="IPR049250">
    <property type="entry name" value="DUF6883"/>
</dbReference>
<name>A0ABU3BRX6_9BACT</name>
<accession>A0ABU3BRX6</accession>
<feature type="domain" description="DUF6883" evidence="1">
    <location>
        <begin position="3"/>
        <end position="109"/>
    </location>
</feature>
<dbReference type="Proteomes" id="UP001267426">
    <property type="component" value="Unassembled WGS sequence"/>
</dbReference>
<evidence type="ECO:0000259" key="1">
    <source>
        <dbReference type="Pfam" id="PF21814"/>
    </source>
</evidence>
<dbReference type="EMBL" id="JAVRHT010000020">
    <property type="protein sequence ID" value="MDT0632047.1"/>
    <property type="molecule type" value="Genomic_DNA"/>
</dbReference>
<gene>
    <name evidence="2" type="ORF">RM540_09850</name>
</gene>
<sequence>MTVPNAEGAVVPPEKLTDYLLALSHPVGGSKARFFRAHGFDDNNADLLADGLRRIVTGAPASVRPTPFGTKYVAAGDLPTPRGTVVLIETVWIVEPPDERPRLVTAYPVDTSRP</sequence>
<protein>
    <recommendedName>
        <fullName evidence="1">DUF6883 domain-containing protein</fullName>
    </recommendedName>
</protein>
<comment type="caution">
    <text evidence="2">The sequence shown here is derived from an EMBL/GenBank/DDBJ whole genome shotgun (WGS) entry which is preliminary data.</text>
</comment>
<evidence type="ECO:0000313" key="2">
    <source>
        <dbReference type="EMBL" id="MDT0632047.1"/>
    </source>
</evidence>
<evidence type="ECO:0000313" key="3">
    <source>
        <dbReference type="Proteomes" id="UP001267426"/>
    </source>
</evidence>
<dbReference type="RefSeq" id="WP_311663605.1">
    <property type="nucleotide sequence ID" value="NZ_JAVRHT010000020.1"/>
</dbReference>
<dbReference type="Pfam" id="PF21814">
    <property type="entry name" value="DUF6883"/>
    <property type="match status" value="1"/>
</dbReference>
<proteinExistence type="predicted"/>